<evidence type="ECO:0000256" key="2">
    <source>
        <dbReference type="ARBA" id="ARBA00022801"/>
    </source>
</evidence>
<proteinExistence type="predicted"/>
<sequence length="117" mass="13078">MPARTVVFTAIHKYDNQGHRLLEPGEYIQMAGRAGRRGLDDVGTVLLFPTTADFPVQSDVKTVLTGVPKPLRSQFRLTYNMILNLLRIDELRVEDVMARSFSGGGGTEKQPRTYGVR</sequence>
<gene>
    <name evidence="5" type="ORF">CHC_T00006000001</name>
</gene>
<protein>
    <recommendedName>
        <fullName evidence="7">Helicase C-terminal domain-containing protein</fullName>
    </recommendedName>
</protein>
<evidence type="ECO:0000256" key="1">
    <source>
        <dbReference type="ARBA" id="ARBA00022741"/>
    </source>
</evidence>
<keyword evidence="2" id="KW-0378">Hydrolase</keyword>
<dbReference type="InterPro" id="IPR050699">
    <property type="entry name" value="RNA-DNA_Helicase"/>
</dbReference>
<name>R7QH15_CHOCR</name>
<dbReference type="RefSeq" id="XP_005717688.1">
    <property type="nucleotide sequence ID" value="XM_005717631.1"/>
</dbReference>
<keyword evidence="6" id="KW-1185">Reference proteome</keyword>
<dbReference type="InterPro" id="IPR027417">
    <property type="entry name" value="P-loop_NTPase"/>
</dbReference>
<dbReference type="EMBL" id="HG001872">
    <property type="protein sequence ID" value="CDF37817.1"/>
    <property type="molecule type" value="Genomic_DNA"/>
</dbReference>
<dbReference type="Gene3D" id="1.10.3380.30">
    <property type="match status" value="1"/>
</dbReference>
<keyword evidence="1" id="KW-0547">Nucleotide-binding</keyword>
<dbReference type="STRING" id="2769.R7QH15"/>
<dbReference type="GO" id="GO:0070478">
    <property type="term" value="P:nuclear-transcribed mRNA catabolic process, 3'-5' exonucleolytic nonsense-mediated decay"/>
    <property type="evidence" value="ECO:0007669"/>
    <property type="project" value="TreeGrafter"/>
</dbReference>
<dbReference type="GeneID" id="17325407"/>
<accession>R7QH15</accession>
<organism evidence="5 6">
    <name type="scientific">Chondrus crispus</name>
    <name type="common">Carrageen Irish moss</name>
    <name type="synonym">Polymorpha crispa</name>
    <dbReference type="NCBI Taxonomy" id="2769"/>
    <lineage>
        <taxon>Eukaryota</taxon>
        <taxon>Rhodophyta</taxon>
        <taxon>Florideophyceae</taxon>
        <taxon>Rhodymeniophycidae</taxon>
        <taxon>Gigartinales</taxon>
        <taxon>Gigartinaceae</taxon>
        <taxon>Chondrus</taxon>
    </lineage>
</organism>
<evidence type="ECO:0000313" key="6">
    <source>
        <dbReference type="Proteomes" id="UP000012073"/>
    </source>
</evidence>
<dbReference type="GO" id="GO:0005524">
    <property type="term" value="F:ATP binding"/>
    <property type="evidence" value="ECO:0007669"/>
    <property type="project" value="UniProtKB-KW"/>
</dbReference>
<dbReference type="GO" id="GO:0004386">
    <property type="term" value="F:helicase activity"/>
    <property type="evidence" value="ECO:0007669"/>
    <property type="project" value="UniProtKB-KW"/>
</dbReference>
<dbReference type="PANTHER" id="PTHR12131">
    <property type="entry name" value="ATP-DEPENDENT RNA AND DNA HELICASE"/>
    <property type="match status" value="1"/>
</dbReference>
<keyword evidence="3" id="KW-0347">Helicase</keyword>
<dbReference type="OrthoDB" id="1725159at2759"/>
<dbReference type="PANTHER" id="PTHR12131:SF1">
    <property type="entry name" value="ATP-DEPENDENT RNA HELICASE SUPV3L1, MITOCHONDRIAL-RELATED"/>
    <property type="match status" value="1"/>
</dbReference>
<dbReference type="Proteomes" id="UP000012073">
    <property type="component" value="Unassembled WGS sequence"/>
</dbReference>
<dbReference type="Gramene" id="CDF37817">
    <property type="protein sequence ID" value="CDF37817"/>
    <property type="gene ID" value="CHC_T00006000001"/>
</dbReference>
<evidence type="ECO:0000256" key="3">
    <source>
        <dbReference type="ARBA" id="ARBA00022806"/>
    </source>
</evidence>
<dbReference type="GO" id="GO:0016787">
    <property type="term" value="F:hydrolase activity"/>
    <property type="evidence" value="ECO:0007669"/>
    <property type="project" value="UniProtKB-KW"/>
</dbReference>
<dbReference type="Gene3D" id="3.40.50.300">
    <property type="entry name" value="P-loop containing nucleotide triphosphate hydrolases"/>
    <property type="match status" value="1"/>
</dbReference>
<evidence type="ECO:0000313" key="5">
    <source>
        <dbReference type="EMBL" id="CDF37817.1"/>
    </source>
</evidence>
<dbReference type="KEGG" id="ccp:CHC_T00006000001"/>
<reference evidence="6" key="1">
    <citation type="journal article" date="2013" name="Proc. Natl. Acad. Sci. U.S.A.">
        <title>Genome structure and metabolic features in the red seaweed Chondrus crispus shed light on evolution of the Archaeplastida.</title>
        <authorList>
            <person name="Collen J."/>
            <person name="Porcel B."/>
            <person name="Carre W."/>
            <person name="Ball S.G."/>
            <person name="Chaparro C."/>
            <person name="Tonon T."/>
            <person name="Barbeyron T."/>
            <person name="Michel G."/>
            <person name="Noel B."/>
            <person name="Valentin K."/>
            <person name="Elias M."/>
            <person name="Artiguenave F."/>
            <person name="Arun A."/>
            <person name="Aury J.M."/>
            <person name="Barbosa-Neto J.F."/>
            <person name="Bothwell J.H."/>
            <person name="Bouget F.Y."/>
            <person name="Brillet L."/>
            <person name="Cabello-Hurtado F."/>
            <person name="Capella-Gutierrez S."/>
            <person name="Charrier B."/>
            <person name="Cladiere L."/>
            <person name="Cock J.M."/>
            <person name="Coelho S.M."/>
            <person name="Colleoni C."/>
            <person name="Czjzek M."/>
            <person name="Da Silva C."/>
            <person name="Delage L."/>
            <person name="Denoeud F."/>
            <person name="Deschamps P."/>
            <person name="Dittami S.M."/>
            <person name="Gabaldon T."/>
            <person name="Gachon C.M."/>
            <person name="Groisillier A."/>
            <person name="Herve C."/>
            <person name="Jabbari K."/>
            <person name="Katinka M."/>
            <person name="Kloareg B."/>
            <person name="Kowalczyk N."/>
            <person name="Labadie K."/>
            <person name="Leblanc C."/>
            <person name="Lopez P.J."/>
            <person name="McLachlan D.H."/>
            <person name="Meslet-Cladiere L."/>
            <person name="Moustafa A."/>
            <person name="Nehr Z."/>
            <person name="Nyvall Collen P."/>
            <person name="Panaud O."/>
            <person name="Partensky F."/>
            <person name="Poulain J."/>
            <person name="Rensing S.A."/>
            <person name="Rousvoal S."/>
            <person name="Samson G."/>
            <person name="Symeonidi A."/>
            <person name="Weissenbach J."/>
            <person name="Zambounis A."/>
            <person name="Wincker P."/>
            <person name="Boyen C."/>
        </authorList>
    </citation>
    <scope>NUCLEOTIDE SEQUENCE [LARGE SCALE GENOMIC DNA]</scope>
    <source>
        <strain evidence="6">cv. Stackhouse</strain>
    </source>
</reference>
<evidence type="ECO:0008006" key="7">
    <source>
        <dbReference type="Google" id="ProtNLM"/>
    </source>
</evidence>
<dbReference type="GO" id="GO:0055087">
    <property type="term" value="C:Ski complex"/>
    <property type="evidence" value="ECO:0007669"/>
    <property type="project" value="TreeGrafter"/>
</dbReference>
<dbReference type="SUPFAM" id="SSF52540">
    <property type="entry name" value="P-loop containing nucleoside triphosphate hydrolases"/>
    <property type="match status" value="1"/>
</dbReference>
<evidence type="ECO:0000256" key="4">
    <source>
        <dbReference type="ARBA" id="ARBA00022840"/>
    </source>
</evidence>
<keyword evidence="4" id="KW-0067">ATP-binding</keyword>
<dbReference type="AlphaFoldDB" id="R7QH15"/>